<dbReference type="RefSeq" id="WP_340269560.1">
    <property type="nucleotide sequence ID" value="NZ_JBBEOG010000004.1"/>
</dbReference>
<dbReference type="Proteomes" id="UP001596122">
    <property type="component" value="Unassembled WGS sequence"/>
</dbReference>
<dbReference type="InterPro" id="IPR038770">
    <property type="entry name" value="Na+/solute_symporter_sf"/>
</dbReference>
<evidence type="ECO:0000256" key="5">
    <source>
        <dbReference type="ARBA" id="ARBA00022692"/>
    </source>
</evidence>
<evidence type="ECO:0000256" key="7">
    <source>
        <dbReference type="ARBA" id="ARBA00023065"/>
    </source>
</evidence>
<sequence>MVDAVLAATGVLGLTVAALSGRLRRLPVSTAVLGLLAGVLLGPAVLGVVDLGTVLDRHPLVLELTRVLLAVSVMGVALRFPLAELRRLAWPSALLVLVAMPIMALSTAAVAWLTLGAGLSVSLLVGAALCPTDPVLATSAVTGKEAERTLPLRERVLVSAESGANDGLALPVVLVALGVAAGPLAGDGLAPVGEAVARSLVEVVGGVLLGAVAGWLGARALRAGEAHGASEPGPTLFFTLLLGLAVLGAGGLLHVADVLAVFVAGLTFNLVSTGTERDNAIPVDESVDRFGLLPVFLLVGALLPWREWAELGWRGVALVVGVLLLRRLPVVLLLRRPLGLSWAGAGYVGWFGPVGVSALLYLTLEAERLGRQETVLAAGVLVVAASTVVSGVSVPIGLRWYRRVAGPPARSRLPSAGG</sequence>
<feature type="transmembrane region" description="Helical" evidence="9">
    <location>
        <begin position="61"/>
        <end position="82"/>
    </location>
</feature>
<feature type="transmembrane region" description="Helical" evidence="9">
    <location>
        <begin position="88"/>
        <end position="105"/>
    </location>
</feature>
<proteinExistence type="predicted"/>
<keyword evidence="2" id="KW-0813">Transport</keyword>
<dbReference type="Pfam" id="PF00999">
    <property type="entry name" value="Na_H_Exchanger"/>
    <property type="match status" value="1"/>
</dbReference>
<keyword evidence="5 9" id="KW-0812">Transmembrane</keyword>
<evidence type="ECO:0000259" key="10">
    <source>
        <dbReference type="Pfam" id="PF00999"/>
    </source>
</evidence>
<name>A0ABW0GTT1_9MICO</name>
<protein>
    <submittedName>
        <fullName evidence="11">Cation:proton antiporter</fullName>
    </submittedName>
</protein>
<organism evidence="11 12">
    <name type="scientific">Aquipuribacter nitratireducens</name>
    <dbReference type="NCBI Taxonomy" id="650104"/>
    <lineage>
        <taxon>Bacteria</taxon>
        <taxon>Bacillati</taxon>
        <taxon>Actinomycetota</taxon>
        <taxon>Actinomycetes</taxon>
        <taxon>Micrococcales</taxon>
        <taxon>Intrasporangiaceae</taxon>
        <taxon>Aquipuribacter</taxon>
    </lineage>
</organism>
<dbReference type="EMBL" id="JBHSLD010000009">
    <property type="protein sequence ID" value="MFC5381621.1"/>
    <property type="molecule type" value="Genomic_DNA"/>
</dbReference>
<accession>A0ABW0GTT1</accession>
<dbReference type="PANTHER" id="PTHR32507:SF8">
    <property type="entry name" value="CNH1P"/>
    <property type="match status" value="1"/>
</dbReference>
<evidence type="ECO:0000313" key="11">
    <source>
        <dbReference type="EMBL" id="MFC5381621.1"/>
    </source>
</evidence>
<reference evidence="12" key="1">
    <citation type="journal article" date="2019" name="Int. J. Syst. Evol. Microbiol.">
        <title>The Global Catalogue of Microorganisms (GCM) 10K type strain sequencing project: providing services to taxonomists for standard genome sequencing and annotation.</title>
        <authorList>
            <consortium name="The Broad Institute Genomics Platform"/>
            <consortium name="The Broad Institute Genome Sequencing Center for Infectious Disease"/>
            <person name="Wu L."/>
            <person name="Ma J."/>
        </authorList>
    </citation>
    <scope>NUCLEOTIDE SEQUENCE [LARGE SCALE GENOMIC DNA]</scope>
    <source>
        <strain evidence="12">CCUG 43114</strain>
    </source>
</reference>
<feature type="transmembrane region" description="Helical" evidence="9">
    <location>
        <begin position="168"/>
        <end position="185"/>
    </location>
</feature>
<evidence type="ECO:0000256" key="4">
    <source>
        <dbReference type="ARBA" id="ARBA00022475"/>
    </source>
</evidence>
<gene>
    <name evidence="11" type="ORF">ACFPJ6_12550</name>
</gene>
<evidence type="ECO:0000256" key="9">
    <source>
        <dbReference type="SAM" id="Phobius"/>
    </source>
</evidence>
<dbReference type="InterPro" id="IPR006153">
    <property type="entry name" value="Cation/H_exchanger_TM"/>
</dbReference>
<keyword evidence="3" id="KW-0050">Antiport</keyword>
<feature type="transmembrane region" description="Helical" evidence="9">
    <location>
        <begin position="236"/>
        <end position="266"/>
    </location>
</feature>
<keyword evidence="8 9" id="KW-0472">Membrane</keyword>
<evidence type="ECO:0000256" key="8">
    <source>
        <dbReference type="ARBA" id="ARBA00023136"/>
    </source>
</evidence>
<feature type="transmembrane region" description="Helical" evidence="9">
    <location>
        <begin position="311"/>
        <end position="328"/>
    </location>
</feature>
<feature type="transmembrane region" description="Helical" evidence="9">
    <location>
        <begin position="197"/>
        <end position="216"/>
    </location>
</feature>
<keyword evidence="6 9" id="KW-1133">Transmembrane helix</keyword>
<keyword evidence="7" id="KW-0406">Ion transport</keyword>
<feature type="transmembrane region" description="Helical" evidence="9">
    <location>
        <begin position="376"/>
        <end position="401"/>
    </location>
</feature>
<comment type="caution">
    <text evidence="11">The sequence shown here is derived from an EMBL/GenBank/DDBJ whole genome shotgun (WGS) entry which is preliminary data.</text>
</comment>
<evidence type="ECO:0000313" key="12">
    <source>
        <dbReference type="Proteomes" id="UP001596122"/>
    </source>
</evidence>
<dbReference type="Gene3D" id="1.20.1530.20">
    <property type="match status" value="1"/>
</dbReference>
<evidence type="ECO:0000256" key="2">
    <source>
        <dbReference type="ARBA" id="ARBA00022448"/>
    </source>
</evidence>
<comment type="subcellular location">
    <subcellularLocation>
        <location evidence="1">Cell membrane</location>
        <topology evidence="1">Multi-pass membrane protein</topology>
    </subcellularLocation>
</comment>
<keyword evidence="12" id="KW-1185">Reference proteome</keyword>
<evidence type="ECO:0000256" key="1">
    <source>
        <dbReference type="ARBA" id="ARBA00004651"/>
    </source>
</evidence>
<feature type="domain" description="Cation/H+ exchanger transmembrane" evidence="10">
    <location>
        <begin position="15"/>
        <end position="399"/>
    </location>
</feature>
<feature type="transmembrane region" description="Helical" evidence="9">
    <location>
        <begin position="28"/>
        <end position="49"/>
    </location>
</feature>
<dbReference type="PANTHER" id="PTHR32507">
    <property type="entry name" value="NA(+)/H(+) ANTIPORTER 1"/>
    <property type="match status" value="1"/>
</dbReference>
<evidence type="ECO:0000256" key="3">
    <source>
        <dbReference type="ARBA" id="ARBA00022449"/>
    </source>
</evidence>
<evidence type="ECO:0000256" key="6">
    <source>
        <dbReference type="ARBA" id="ARBA00022989"/>
    </source>
</evidence>
<feature type="transmembrane region" description="Helical" evidence="9">
    <location>
        <begin position="340"/>
        <end position="364"/>
    </location>
</feature>
<keyword evidence="4" id="KW-1003">Cell membrane</keyword>